<dbReference type="PROSITE" id="PS00595">
    <property type="entry name" value="AA_TRANSFER_CLASS_5"/>
    <property type="match status" value="1"/>
</dbReference>
<dbReference type="Gene3D" id="3.90.1150.10">
    <property type="entry name" value="Aspartate Aminotransferase, domain 1"/>
    <property type="match status" value="1"/>
</dbReference>
<evidence type="ECO:0000256" key="6">
    <source>
        <dbReference type="ARBA" id="ARBA00050776"/>
    </source>
</evidence>
<dbReference type="Gene3D" id="3.40.640.10">
    <property type="entry name" value="Type I PLP-dependent aspartate aminotransferase-like (Major domain)"/>
    <property type="match status" value="1"/>
</dbReference>
<feature type="domain" description="Aminotransferase class V" evidence="9">
    <location>
        <begin position="54"/>
        <end position="433"/>
    </location>
</feature>
<dbReference type="Pfam" id="PF00266">
    <property type="entry name" value="Aminotran_5"/>
    <property type="match status" value="1"/>
</dbReference>
<dbReference type="EC" id="2.8.1.7" evidence="3"/>
<comment type="caution">
    <text evidence="10">The sequence shown here is derived from an EMBL/GenBank/DDBJ whole genome shotgun (WGS) entry which is preliminary data.</text>
</comment>
<sequence length="460" mass="47766">MAASLLLLCASVAAALLRAPPPCRGPVRLSAFDAEALRAEFPALHQRTNGRDLIYFDSGATSQKPARVLGALEKFYARDNANVHRGAHALATRATDAYEAARDKVAAFVGARRDEIVWTRGATEAINLVAQAWGPSNLGAGDEIVLTELEHHSNLVPWQLLARRTGAKIRYARLDADGAGVDEAHLLAQINGRTKLVALVHVSNVLGSVAPVAAVVAAARTRGAPGCAVLLDACQSAPHAPLDVGALGVDFLAASGHKMCGPTGIGFLYGRREVLAAMDPWQGGGEMIADVFLDDGETTFADPPARFEAGTPPIAEAVGLGAAVDFLADVGMEHVAAHEAALGARLYDGLAAFGDRLELYGPTDAADRGAALVAFNARGVHAADLATFLDLEGVAVRAGHHCTQPLHARLGAPGGSVRASLALYNTADEVDAFLAALARVLDDFDGAGDDDFVPLDLGAL</sequence>
<dbReference type="InterPro" id="IPR015424">
    <property type="entry name" value="PyrdxlP-dep_Trfase"/>
</dbReference>
<dbReference type="Proteomes" id="UP001363151">
    <property type="component" value="Unassembled WGS sequence"/>
</dbReference>
<name>A0ABR1G4C2_AURAN</name>
<feature type="chain" id="PRO_5045162310" description="cysteine desulfurase" evidence="8">
    <location>
        <begin position="16"/>
        <end position="460"/>
    </location>
</feature>
<evidence type="ECO:0000256" key="8">
    <source>
        <dbReference type="SAM" id="SignalP"/>
    </source>
</evidence>
<dbReference type="SUPFAM" id="SSF53383">
    <property type="entry name" value="PLP-dependent transferases"/>
    <property type="match status" value="1"/>
</dbReference>
<proteinExistence type="inferred from homology"/>
<reference evidence="10 11" key="1">
    <citation type="submission" date="2024-03" db="EMBL/GenBank/DDBJ databases">
        <title>Aureococcus anophagefferens CCMP1851 and Kratosvirus quantuckense: Draft genome of a second virus-susceptible host strain in the model system.</title>
        <authorList>
            <person name="Chase E."/>
            <person name="Truchon A.R."/>
            <person name="Schepens W."/>
            <person name="Wilhelm S.W."/>
        </authorList>
    </citation>
    <scope>NUCLEOTIDE SEQUENCE [LARGE SCALE GENOMIC DNA]</scope>
    <source>
        <strain evidence="10 11">CCMP1851</strain>
    </source>
</reference>
<evidence type="ECO:0000313" key="11">
    <source>
        <dbReference type="Proteomes" id="UP001363151"/>
    </source>
</evidence>
<dbReference type="NCBIfam" id="TIGR01979">
    <property type="entry name" value="sufS"/>
    <property type="match status" value="1"/>
</dbReference>
<comment type="similarity">
    <text evidence="2">Belongs to the class-V pyridoxal-phosphate-dependent aminotransferase family. Csd subfamily.</text>
</comment>
<dbReference type="PANTHER" id="PTHR43586:SF8">
    <property type="entry name" value="CYSTEINE DESULFURASE 1, CHLOROPLASTIC"/>
    <property type="match status" value="1"/>
</dbReference>
<accession>A0ABR1G4C2</accession>
<evidence type="ECO:0000256" key="4">
    <source>
        <dbReference type="ARBA" id="ARBA00022679"/>
    </source>
</evidence>
<comment type="catalytic activity">
    <reaction evidence="6">
        <text>(sulfur carrier)-H + L-cysteine = (sulfur carrier)-SH + L-alanine</text>
        <dbReference type="Rhea" id="RHEA:43892"/>
        <dbReference type="Rhea" id="RHEA-COMP:14737"/>
        <dbReference type="Rhea" id="RHEA-COMP:14739"/>
        <dbReference type="ChEBI" id="CHEBI:29917"/>
        <dbReference type="ChEBI" id="CHEBI:35235"/>
        <dbReference type="ChEBI" id="CHEBI:57972"/>
        <dbReference type="ChEBI" id="CHEBI:64428"/>
        <dbReference type="EC" id="2.8.1.7"/>
    </reaction>
</comment>
<keyword evidence="11" id="KW-1185">Reference proteome</keyword>
<evidence type="ECO:0000256" key="5">
    <source>
        <dbReference type="ARBA" id="ARBA00022898"/>
    </source>
</evidence>
<evidence type="ECO:0000256" key="3">
    <source>
        <dbReference type="ARBA" id="ARBA00012239"/>
    </source>
</evidence>
<evidence type="ECO:0000256" key="2">
    <source>
        <dbReference type="ARBA" id="ARBA00010447"/>
    </source>
</evidence>
<protein>
    <recommendedName>
        <fullName evidence="3">cysteine desulfurase</fullName>
        <ecNumber evidence="3">2.8.1.7</ecNumber>
    </recommendedName>
</protein>
<dbReference type="PANTHER" id="PTHR43586">
    <property type="entry name" value="CYSTEINE DESULFURASE"/>
    <property type="match status" value="1"/>
</dbReference>
<organism evidence="10 11">
    <name type="scientific">Aureococcus anophagefferens</name>
    <name type="common">Harmful bloom alga</name>
    <dbReference type="NCBI Taxonomy" id="44056"/>
    <lineage>
        <taxon>Eukaryota</taxon>
        <taxon>Sar</taxon>
        <taxon>Stramenopiles</taxon>
        <taxon>Ochrophyta</taxon>
        <taxon>Pelagophyceae</taxon>
        <taxon>Pelagomonadales</taxon>
        <taxon>Pelagomonadaceae</taxon>
        <taxon>Aureococcus</taxon>
    </lineage>
</organism>
<keyword evidence="5" id="KW-0663">Pyridoxal phosphate</keyword>
<dbReference type="CDD" id="cd06453">
    <property type="entry name" value="SufS_like"/>
    <property type="match status" value="1"/>
</dbReference>
<evidence type="ECO:0000256" key="1">
    <source>
        <dbReference type="ARBA" id="ARBA00001933"/>
    </source>
</evidence>
<dbReference type="InterPro" id="IPR020578">
    <property type="entry name" value="Aminotrans_V_PyrdxlP_BS"/>
</dbReference>
<dbReference type="InterPro" id="IPR010970">
    <property type="entry name" value="Cys_dSase_SufS"/>
</dbReference>
<dbReference type="InterPro" id="IPR015422">
    <property type="entry name" value="PyrdxlP-dep_Trfase_small"/>
</dbReference>
<keyword evidence="4" id="KW-0808">Transferase</keyword>
<evidence type="ECO:0000259" key="9">
    <source>
        <dbReference type="Pfam" id="PF00266"/>
    </source>
</evidence>
<evidence type="ECO:0000313" key="10">
    <source>
        <dbReference type="EMBL" id="KAK7248190.1"/>
    </source>
</evidence>
<dbReference type="InterPro" id="IPR015421">
    <property type="entry name" value="PyrdxlP-dep_Trfase_major"/>
</dbReference>
<evidence type="ECO:0000256" key="7">
    <source>
        <dbReference type="RuleBase" id="RU004504"/>
    </source>
</evidence>
<comment type="cofactor">
    <cofactor evidence="1 7">
        <name>pyridoxal 5'-phosphate</name>
        <dbReference type="ChEBI" id="CHEBI:597326"/>
    </cofactor>
</comment>
<dbReference type="InterPro" id="IPR000192">
    <property type="entry name" value="Aminotrans_V_dom"/>
</dbReference>
<keyword evidence="8" id="KW-0732">Signal</keyword>
<gene>
    <name evidence="10" type="ORF">SO694_00081138</name>
</gene>
<feature type="signal peptide" evidence="8">
    <location>
        <begin position="1"/>
        <end position="15"/>
    </location>
</feature>
<dbReference type="EMBL" id="JBBJCI010000119">
    <property type="protein sequence ID" value="KAK7248190.1"/>
    <property type="molecule type" value="Genomic_DNA"/>
</dbReference>